<comment type="caution">
    <text evidence="3">The sequence shown here is derived from an EMBL/GenBank/DDBJ whole genome shotgun (WGS) entry which is preliminary data.</text>
</comment>
<evidence type="ECO:0000256" key="2">
    <source>
        <dbReference type="SAM" id="MobiDB-lite"/>
    </source>
</evidence>
<evidence type="ECO:0000256" key="1">
    <source>
        <dbReference type="ARBA" id="ARBA00022801"/>
    </source>
</evidence>
<dbReference type="CDD" id="cd05829">
    <property type="entry name" value="Sortase_F"/>
    <property type="match status" value="1"/>
</dbReference>
<dbReference type="SUPFAM" id="SSF63817">
    <property type="entry name" value="Sortase"/>
    <property type="match status" value="1"/>
</dbReference>
<name>A0A1Q8CRW2_9PSEU</name>
<dbReference type="AlphaFoldDB" id="A0A1Q8CRW2"/>
<dbReference type="EMBL" id="MSIE01000021">
    <property type="protein sequence ID" value="OLF17083.1"/>
    <property type="molecule type" value="Genomic_DNA"/>
</dbReference>
<accession>A0A1Q8CRW2</accession>
<keyword evidence="4" id="KW-1185">Reference proteome</keyword>
<dbReference type="RefSeq" id="WP_075125974.1">
    <property type="nucleotide sequence ID" value="NZ_MSIE01000021.1"/>
</dbReference>
<protein>
    <recommendedName>
        <fullName evidence="5">Class F sortase</fullName>
    </recommendedName>
</protein>
<dbReference type="STRING" id="1912961.BU204_13405"/>
<proteinExistence type="predicted"/>
<reference evidence="3 4" key="1">
    <citation type="submission" date="2016-12" db="EMBL/GenBank/DDBJ databases">
        <title>The draft genome sequence of Actinophytocola sp. 11-183.</title>
        <authorList>
            <person name="Wang W."/>
            <person name="Yuan L."/>
        </authorList>
    </citation>
    <scope>NUCLEOTIDE SEQUENCE [LARGE SCALE GENOMIC DNA]</scope>
    <source>
        <strain evidence="3 4">11-183</strain>
    </source>
</reference>
<evidence type="ECO:0000313" key="3">
    <source>
        <dbReference type="EMBL" id="OLF17083.1"/>
    </source>
</evidence>
<organism evidence="3 4">
    <name type="scientific">Actinophytocola xanthii</name>
    <dbReference type="NCBI Taxonomy" id="1912961"/>
    <lineage>
        <taxon>Bacteria</taxon>
        <taxon>Bacillati</taxon>
        <taxon>Actinomycetota</taxon>
        <taxon>Actinomycetes</taxon>
        <taxon>Pseudonocardiales</taxon>
        <taxon>Pseudonocardiaceae</taxon>
    </lineage>
</organism>
<dbReference type="Gene3D" id="2.40.260.10">
    <property type="entry name" value="Sortase"/>
    <property type="match status" value="1"/>
</dbReference>
<evidence type="ECO:0008006" key="5">
    <source>
        <dbReference type="Google" id="ProtNLM"/>
    </source>
</evidence>
<dbReference type="GO" id="GO:0016787">
    <property type="term" value="F:hydrolase activity"/>
    <property type="evidence" value="ECO:0007669"/>
    <property type="project" value="UniProtKB-KW"/>
</dbReference>
<gene>
    <name evidence="3" type="ORF">BU204_13405</name>
</gene>
<dbReference type="InterPro" id="IPR005754">
    <property type="entry name" value="Sortase"/>
</dbReference>
<dbReference type="Pfam" id="PF04203">
    <property type="entry name" value="Sortase"/>
    <property type="match status" value="1"/>
</dbReference>
<evidence type="ECO:0000313" key="4">
    <source>
        <dbReference type="Proteomes" id="UP000185596"/>
    </source>
</evidence>
<keyword evidence="1" id="KW-0378">Hydrolase</keyword>
<feature type="region of interest" description="Disordered" evidence="2">
    <location>
        <begin position="51"/>
        <end position="114"/>
    </location>
</feature>
<dbReference type="InterPro" id="IPR042001">
    <property type="entry name" value="Sortase_F"/>
</dbReference>
<dbReference type="Proteomes" id="UP000185596">
    <property type="component" value="Unassembled WGS sequence"/>
</dbReference>
<sequence>MTGRHLRRRRVPTAWAAPLAAVSVSIAVIAAVVATGARAAPVVGTAVPAPREAPVRTVEEPPLSTAPTPPPSSRPAPPPSPTPTPAPPATPTRTAEPVPQSQPRGTVRLTEGGTATLVRREVTNGVLPVPDDLNEATWWGAGPNAPSGATVLAGHVNWNGAIGPFAELWRSERGDGVTVVDARGAVTRYTVTEILTLDKDELPAQAADLFAQSGPHRLVLVTCGGRWVGGADGYAENRIVLAQRQ</sequence>
<dbReference type="InterPro" id="IPR023365">
    <property type="entry name" value="Sortase_dom-sf"/>
</dbReference>
<feature type="compositionally biased region" description="Pro residues" evidence="2">
    <location>
        <begin position="67"/>
        <end position="90"/>
    </location>
</feature>